<evidence type="ECO:0000313" key="2">
    <source>
        <dbReference type="Proteomes" id="UP000178129"/>
    </source>
</evidence>
<dbReference type="EMBL" id="FJUW01000059">
    <property type="protein sequence ID" value="CZT10914.1"/>
    <property type="molecule type" value="Genomic_DNA"/>
</dbReference>
<gene>
    <name evidence="1" type="ORF">RCO7_15097</name>
</gene>
<keyword evidence="2" id="KW-1185">Reference proteome</keyword>
<dbReference type="Proteomes" id="UP000178129">
    <property type="component" value="Unassembled WGS sequence"/>
</dbReference>
<comment type="caution">
    <text evidence="1">The sequence shown here is derived from an EMBL/GenBank/DDBJ whole genome shotgun (WGS) entry which is preliminary data.</text>
</comment>
<dbReference type="InParanoid" id="A0A1E1LKC8"/>
<reference evidence="2" key="1">
    <citation type="submission" date="2016-03" db="EMBL/GenBank/DDBJ databases">
        <authorList>
            <person name="Ploux O."/>
        </authorList>
    </citation>
    <scope>NUCLEOTIDE SEQUENCE [LARGE SCALE GENOMIC DNA]</scope>
    <source>
        <strain evidence="2">UK7</strain>
    </source>
</reference>
<dbReference type="AlphaFoldDB" id="A0A1E1LKC8"/>
<name>A0A1E1LKC8_9HELO</name>
<proteinExistence type="predicted"/>
<accession>A0A1E1LKC8</accession>
<sequence length="41" mass="4628">MCPIFKARDATISRSEKCTAPSDSPCFAEDEFTQPRLDYIS</sequence>
<organism evidence="1 2">
    <name type="scientific">Rhynchosporium graminicola</name>
    <dbReference type="NCBI Taxonomy" id="2792576"/>
    <lineage>
        <taxon>Eukaryota</taxon>
        <taxon>Fungi</taxon>
        <taxon>Dikarya</taxon>
        <taxon>Ascomycota</taxon>
        <taxon>Pezizomycotina</taxon>
        <taxon>Leotiomycetes</taxon>
        <taxon>Helotiales</taxon>
        <taxon>Ploettnerulaceae</taxon>
        <taxon>Rhynchosporium</taxon>
    </lineage>
</organism>
<evidence type="ECO:0000313" key="1">
    <source>
        <dbReference type="EMBL" id="CZT10914.1"/>
    </source>
</evidence>
<protein>
    <submittedName>
        <fullName evidence="1">Uncharacterized protein</fullName>
    </submittedName>
</protein>